<dbReference type="InterPro" id="IPR050097">
    <property type="entry name" value="Ferredoxin-NADP_redctase_2"/>
</dbReference>
<evidence type="ECO:0000259" key="3">
    <source>
        <dbReference type="Pfam" id="PF07992"/>
    </source>
</evidence>
<keyword evidence="2" id="KW-0560">Oxidoreductase</keyword>
<dbReference type="AlphaFoldDB" id="A0A1T4LDG8"/>
<dbReference type="PRINTS" id="PR00469">
    <property type="entry name" value="PNDRDTASEII"/>
</dbReference>
<dbReference type="STRING" id="180163.SAMN02745174_00807"/>
<dbReference type="InterPro" id="IPR023753">
    <property type="entry name" value="FAD/NAD-binding_dom"/>
</dbReference>
<proteinExistence type="predicted"/>
<dbReference type="SUPFAM" id="SSF52833">
    <property type="entry name" value="Thioredoxin-like"/>
    <property type="match status" value="2"/>
</dbReference>
<dbReference type="PRINTS" id="PR00368">
    <property type="entry name" value="FADPNR"/>
</dbReference>
<dbReference type="Pfam" id="PF07992">
    <property type="entry name" value="Pyr_redox_2"/>
    <property type="match status" value="1"/>
</dbReference>
<evidence type="ECO:0000313" key="5">
    <source>
        <dbReference type="EMBL" id="SJZ52765.1"/>
    </source>
</evidence>
<dbReference type="EMBL" id="FUWX01000006">
    <property type="protein sequence ID" value="SJZ52765.1"/>
    <property type="molecule type" value="Genomic_DNA"/>
</dbReference>
<keyword evidence="6" id="KW-1185">Reference proteome</keyword>
<dbReference type="CDD" id="cd02974">
    <property type="entry name" value="AhpF_NTD_N"/>
    <property type="match status" value="1"/>
</dbReference>
<sequence length="548" mass="60748">MEKIYDLIIIGGGPGGLSAGIYAGRAQMDVLIIEKGEPGGQIATTSEVVNYPGIKEISGSDLGHKMKSQAYDFGVSFIKGEVIDVDFSQEIKIVKTDEGEFKSLSVIIGTGATPRKLGFSGERDFTGRGVAYCATCDGQFFTGLEVFVIGAGYAAAEEAIFLTKFARKVTIIAREPQFTCAKSIGEKVLNNPKIEVHFNSEILEARGNEKLESARFINNSTGEIWEYNGKNGEAFGIFVFIGYEPQSKLFREKIKLDSQGYILTDENLETSAKDVYAVGDIRPKKLRQVVTAVSDGALAATVLEKIIEEKRERLGLEKKEKEIHNIPKKVEEKNIRNFLDEDIKGQLIEIFKKFENPVEIVSILDPYKEISQDIKKLLTELEELSDKIKVSIFNFGENLQIEEKIKMDEYPTIAFLDKDGKYSGIKFTGLPSGHELNSFIISLYNVAGPGQGVNEDTLSEIQSINKPVKLKIAVSLSCSLCPEVVIGAQRIASLNKNIDAEMIEIFAFPGIREKYKIMSVPALILNDKEISFGKKNIDEIVKFIKDKI</sequence>
<reference evidence="5 6" key="1">
    <citation type="submission" date="2017-02" db="EMBL/GenBank/DDBJ databases">
        <authorList>
            <person name="Peterson S.W."/>
        </authorList>
    </citation>
    <scope>NUCLEOTIDE SEQUENCE [LARGE SCALE GENOMIC DNA]</scope>
    <source>
        <strain evidence="5 6">ATCC 700028</strain>
    </source>
</reference>
<evidence type="ECO:0000259" key="4">
    <source>
        <dbReference type="Pfam" id="PF13192"/>
    </source>
</evidence>
<gene>
    <name evidence="5" type="ORF">SAMN02745174_00807</name>
</gene>
<evidence type="ECO:0000313" key="6">
    <source>
        <dbReference type="Proteomes" id="UP000191153"/>
    </source>
</evidence>
<dbReference type="InterPro" id="IPR017561">
    <property type="entry name" value="AhpF_homologue_put"/>
</dbReference>
<dbReference type="NCBIfam" id="TIGR03143">
    <property type="entry name" value="AhpF_homolog"/>
    <property type="match status" value="1"/>
</dbReference>
<dbReference type="InterPro" id="IPR012336">
    <property type="entry name" value="Thioredoxin-like_fold"/>
</dbReference>
<dbReference type="InterPro" id="IPR036249">
    <property type="entry name" value="Thioredoxin-like_sf"/>
</dbReference>
<feature type="domain" description="Thioredoxin-like fold" evidence="4">
    <location>
        <begin position="469"/>
        <end position="543"/>
    </location>
</feature>
<dbReference type="InterPro" id="IPR036188">
    <property type="entry name" value="FAD/NAD-bd_sf"/>
</dbReference>
<evidence type="ECO:0000256" key="1">
    <source>
        <dbReference type="ARBA" id="ARBA00022630"/>
    </source>
</evidence>
<dbReference type="GO" id="GO:0016491">
    <property type="term" value="F:oxidoreductase activity"/>
    <property type="evidence" value="ECO:0007669"/>
    <property type="project" value="UniProtKB-KW"/>
</dbReference>
<dbReference type="Pfam" id="PF13192">
    <property type="entry name" value="Thioredoxin_3"/>
    <property type="match status" value="1"/>
</dbReference>
<organism evidence="5 6">
    <name type="scientific">Cetobacterium ceti</name>
    <dbReference type="NCBI Taxonomy" id="180163"/>
    <lineage>
        <taxon>Bacteria</taxon>
        <taxon>Fusobacteriati</taxon>
        <taxon>Fusobacteriota</taxon>
        <taxon>Fusobacteriia</taxon>
        <taxon>Fusobacteriales</taxon>
        <taxon>Fusobacteriaceae</taxon>
        <taxon>Cetobacterium</taxon>
    </lineage>
</organism>
<name>A0A1T4LDG8_9FUSO</name>
<dbReference type="PANTHER" id="PTHR48105">
    <property type="entry name" value="THIOREDOXIN REDUCTASE 1-RELATED-RELATED"/>
    <property type="match status" value="1"/>
</dbReference>
<dbReference type="RefSeq" id="WP_078693344.1">
    <property type="nucleotide sequence ID" value="NZ_FUWX01000006.1"/>
</dbReference>
<dbReference type="SUPFAM" id="SSF51905">
    <property type="entry name" value="FAD/NAD(P)-binding domain"/>
    <property type="match status" value="1"/>
</dbReference>
<dbReference type="InterPro" id="IPR044142">
    <property type="entry name" value="AhpF_NTD_N"/>
</dbReference>
<keyword evidence="1" id="KW-0285">Flavoprotein</keyword>
<evidence type="ECO:0000256" key="2">
    <source>
        <dbReference type="ARBA" id="ARBA00023002"/>
    </source>
</evidence>
<dbReference type="OrthoDB" id="9806179at2"/>
<protein>
    <submittedName>
        <fullName evidence="5">Thioredoxin reductase (NADPH)</fullName>
    </submittedName>
</protein>
<dbReference type="Gene3D" id="3.50.50.60">
    <property type="entry name" value="FAD/NAD(P)-binding domain"/>
    <property type="match status" value="2"/>
</dbReference>
<dbReference type="Proteomes" id="UP000191153">
    <property type="component" value="Unassembled WGS sequence"/>
</dbReference>
<accession>A0A1T4LDG8</accession>
<feature type="domain" description="FAD/NAD(P)-binding" evidence="3">
    <location>
        <begin position="5"/>
        <end position="296"/>
    </location>
</feature>
<dbReference type="Gene3D" id="3.40.30.80">
    <property type="match status" value="1"/>
</dbReference>